<organism evidence="5 6">
    <name type="scientific">Thioclava kandeliae</name>
    <dbReference type="NCBI Taxonomy" id="3070818"/>
    <lineage>
        <taxon>Bacteria</taxon>
        <taxon>Pseudomonadati</taxon>
        <taxon>Pseudomonadota</taxon>
        <taxon>Alphaproteobacteria</taxon>
        <taxon>Rhodobacterales</taxon>
        <taxon>Paracoccaceae</taxon>
        <taxon>Thioclava</taxon>
    </lineage>
</organism>
<evidence type="ECO:0000256" key="2">
    <source>
        <dbReference type="SAM" id="SignalP"/>
    </source>
</evidence>
<protein>
    <submittedName>
        <fullName evidence="5">Polysaccharide biosynthesis/export family protein</fullName>
    </submittedName>
</protein>
<feature type="domain" description="Soluble ligand binding" evidence="4">
    <location>
        <begin position="109"/>
        <end position="159"/>
    </location>
</feature>
<evidence type="ECO:0000313" key="6">
    <source>
        <dbReference type="Proteomes" id="UP001438953"/>
    </source>
</evidence>
<feature type="chain" id="PRO_5045964163" evidence="2">
    <location>
        <begin position="23"/>
        <end position="194"/>
    </location>
</feature>
<proteinExistence type="predicted"/>
<evidence type="ECO:0000256" key="1">
    <source>
        <dbReference type="ARBA" id="ARBA00022729"/>
    </source>
</evidence>
<dbReference type="InterPro" id="IPR049712">
    <property type="entry name" value="Poly_export"/>
</dbReference>
<evidence type="ECO:0000313" key="5">
    <source>
        <dbReference type="EMBL" id="MER5173856.1"/>
    </source>
</evidence>
<feature type="domain" description="Polysaccharide export protein N-terminal" evidence="3">
    <location>
        <begin position="21"/>
        <end position="93"/>
    </location>
</feature>
<dbReference type="PANTHER" id="PTHR33619">
    <property type="entry name" value="POLYSACCHARIDE EXPORT PROTEIN GFCE-RELATED"/>
    <property type="match status" value="1"/>
</dbReference>
<accession>A0ABV1SMN3</accession>
<dbReference type="Proteomes" id="UP001438953">
    <property type="component" value="Unassembled WGS sequence"/>
</dbReference>
<evidence type="ECO:0000259" key="3">
    <source>
        <dbReference type="Pfam" id="PF02563"/>
    </source>
</evidence>
<evidence type="ECO:0000259" key="4">
    <source>
        <dbReference type="Pfam" id="PF10531"/>
    </source>
</evidence>
<keyword evidence="6" id="KW-1185">Reference proteome</keyword>
<dbReference type="Gene3D" id="3.30.1950.10">
    <property type="entry name" value="wza like domain"/>
    <property type="match status" value="1"/>
</dbReference>
<reference evidence="5 6" key="2">
    <citation type="submission" date="2024-06" db="EMBL/GenBank/DDBJ databases">
        <title>Thioclava kandeliae sp. nov. from a rhizosphere soil sample of Kandelia candel in a mangrove.</title>
        <authorList>
            <person name="Mu T."/>
        </authorList>
    </citation>
    <scope>NUCLEOTIDE SEQUENCE [LARGE SCALE GENOMIC DNA]</scope>
    <source>
        <strain evidence="5 6">CPCC 100088</strain>
    </source>
</reference>
<dbReference type="Pfam" id="PF10531">
    <property type="entry name" value="SLBB"/>
    <property type="match status" value="1"/>
</dbReference>
<name>A0ABV1SMN3_9RHOB</name>
<dbReference type="InterPro" id="IPR003715">
    <property type="entry name" value="Poly_export_N"/>
</dbReference>
<dbReference type="RefSeq" id="WP_350939157.1">
    <property type="nucleotide sequence ID" value="NZ_JAYWLC010000033.1"/>
</dbReference>
<dbReference type="PANTHER" id="PTHR33619:SF3">
    <property type="entry name" value="POLYSACCHARIDE EXPORT PROTEIN GFCE-RELATED"/>
    <property type="match status" value="1"/>
</dbReference>
<dbReference type="Gene3D" id="3.10.560.10">
    <property type="entry name" value="Outer membrane lipoprotein wza domain like"/>
    <property type="match status" value="1"/>
</dbReference>
<dbReference type="InterPro" id="IPR019554">
    <property type="entry name" value="Soluble_ligand-bd"/>
</dbReference>
<sequence>MTKYLFALLALFFAAAPQFAGAYTIAPGDTLQIEVVEDNSLNRTALVLPDGTITFPGAGTVKAAGTTPAAVRERIAAGLSVDFSSTPTVYVSVVGLAAPGDKLANANNIYIMGEVNNPGLLQTQQQITLLQAIAMAGGFTRFSANKRIELHRMNPSTQSEEVYLFDYKNRRGISGATLLKEGDVIVVPERRLFE</sequence>
<gene>
    <name evidence="5" type="ORF">VSX56_19055</name>
</gene>
<comment type="caution">
    <text evidence="5">The sequence shown here is derived from an EMBL/GenBank/DDBJ whole genome shotgun (WGS) entry which is preliminary data.</text>
</comment>
<feature type="signal peptide" evidence="2">
    <location>
        <begin position="1"/>
        <end position="22"/>
    </location>
</feature>
<dbReference type="EMBL" id="JAYWLC010000033">
    <property type="protein sequence ID" value="MER5173856.1"/>
    <property type="molecule type" value="Genomic_DNA"/>
</dbReference>
<keyword evidence="1 2" id="KW-0732">Signal</keyword>
<dbReference type="Pfam" id="PF02563">
    <property type="entry name" value="Poly_export"/>
    <property type="match status" value="1"/>
</dbReference>
<reference evidence="5 6" key="1">
    <citation type="submission" date="2024-01" db="EMBL/GenBank/DDBJ databases">
        <authorList>
            <person name="Deng Y."/>
            <person name="Su J."/>
        </authorList>
    </citation>
    <scope>NUCLEOTIDE SEQUENCE [LARGE SCALE GENOMIC DNA]</scope>
    <source>
        <strain evidence="5 6">CPCC 100088</strain>
    </source>
</reference>